<reference evidence="2 4" key="1">
    <citation type="journal article" date="2014" name="Am. J. Bot.">
        <title>Genome assembly and annotation for red clover (Trifolium pratense; Fabaceae).</title>
        <authorList>
            <person name="Istvanek J."/>
            <person name="Jaros M."/>
            <person name="Krenek A."/>
            <person name="Repkova J."/>
        </authorList>
    </citation>
    <scope>NUCLEOTIDE SEQUENCE [LARGE SCALE GENOMIC DNA]</scope>
    <source>
        <strain evidence="4">cv. Tatra</strain>
        <tissue evidence="2">Young leaves</tissue>
    </source>
</reference>
<comment type="caution">
    <text evidence="2">The sequence shown here is derived from an EMBL/GenBank/DDBJ whole genome shotgun (WGS) entry which is preliminary data.</text>
</comment>
<protein>
    <submittedName>
        <fullName evidence="2">Uncharacterized protein</fullName>
    </submittedName>
</protein>
<gene>
    <name evidence="3" type="ORF">L195_g032101</name>
    <name evidence="2" type="ORF">L195_g048146</name>
</gene>
<accession>A0A2K3JKG4</accession>
<evidence type="ECO:0000256" key="1">
    <source>
        <dbReference type="SAM" id="MobiDB-lite"/>
    </source>
</evidence>
<feature type="compositionally biased region" description="Low complexity" evidence="1">
    <location>
        <begin position="36"/>
        <end position="48"/>
    </location>
</feature>
<feature type="region of interest" description="Disordered" evidence="1">
    <location>
        <begin position="36"/>
        <end position="55"/>
    </location>
</feature>
<sequence>MDERELNLEHVGICYKLYNFIMKTLVAQTLKTVTLGTSSNSSRRSTGGVPTSTRADKMVRLVTPCGGVNSNELQTNQSFFNGGNCLSPQTEHVEEKNNLLFRNVVDEYLHHQASKKMVTIDDETRSF</sequence>
<organism evidence="2 4">
    <name type="scientific">Trifolium pratense</name>
    <name type="common">Red clover</name>
    <dbReference type="NCBI Taxonomy" id="57577"/>
    <lineage>
        <taxon>Eukaryota</taxon>
        <taxon>Viridiplantae</taxon>
        <taxon>Streptophyta</taxon>
        <taxon>Embryophyta</taxon>
        <taxon>Tracheophyta</taxon>
        <taxon>Spermatophyta</taxon>
        <taxon>Magnoliopsida</taxon>
        <taxon>eudicotyledons</taxon>
        <taxon>Gunneridae</taxon>
        <taxon>Pentapetalae</taxon>
        <taxon>rosids</taxon>
        <taxon>fabids</taxon>
        <taxon>Fabales</taxon>
        <taxon>Fabaceae</taxon>
        <taxon>Papilionoideae</taxon>
        <taxon>50 kb inversion clade</taxon>
        <taxon>NPAAA clade</taxon>
        <taxon>Hologalegina</taxon>
        <taxon>IRL clade</taxon>
        <taxon>Trifolieae</taxon>
        <taxon>Trifolium</taxon>
    </lineage>
</organism>
<reference evidence="2 4" key="2">
    <citation type="journal article" date="2017" name="Front. Plant Sci.">
        <title>Gene Classification and Mining of Molecular Markers Useful in Red Clover (Trifolium pratense) Breeding.</title>
        <authorList>
            <person name="Istvanek J."/>
            <person name="Dluhosova J."/>
            <person name="Dluhos P."/>
            <person name="Patkova L."/>
            <person name="Nedelnik J."/>
            <person name="Repkova J."/>
        </authorList>
    </citation>
    <scope>NUCLEOTIDE SEQUENCE [LARGE SCALE GENOMIC DNA]</scope>
    <source>
        <strain evidence="4">cv. Tatra</strain>
        <tissue evidence="2">Young leaves</tissue>
    </source>
</reference>
<proteinExistence type="predicted"/>
<evidence type="ECO:0000313" key="3">
    <source>
        <dbReference type="EMBL" id="PNX76156.1"/>
    </source>
</evidence>
<evidence type="ECO:0000313" key="4">
    <source>
        <dbReference type="Proteomes" id="UP000236291"/>
    </source>
</evidence>
<dbReference type="Proteomes" id="UP000236291">
    <property type="component" value="Unassembled WGS sequence"/>
</dbReference>
<dbReference type="AlphaFoldDB" id="A0A2K3JKG4"/>
<name>A0A2K3JKG4_TRIPR</name>
<dbReference type="EMBL" id="ASHM01030189">
    <property type="protein sequence ID" value="PNX76156.1"/>
    <property type="molecule type" value="Genomic_DNA"/>
</dbReference>
<dbReference type="EMBL" id="ASHM01068288">
    <property type="protein sequence ID" value="PNX54526.1"/>
    <property type="molecule type" value="Genomic_DNA"/>
</dbReference>
<evidence type="ECO:0000313" key="2">
    <source>
        <dbReference type="EMBL" id="PNX54526.1"/>
    </source>
</evidence>